<evidence type="ECO:0000256" key="2">
    <source>
        <dbReference type="ARBA" id="ARBA00012438"/>
    </source>
</evidence>
<reference evidence="10 11" key="1">
    <citation type="submission" date="2023-10" db="EMBL/GenBank/DDBJ databases">
        <title>Noviherbaspirillum sp. CPCC 100848 genome assembly.</title>
        <authorList>
            <person name="Li X.Y."/>
            <person name="Fang X.M."/>
        </authorList>
    </citation>
    <scope>NUCLEOTIDE SEQUENCE [LARGE SCALE GENOMIC DNA]</scope>
    <source>
        <strain evidence="10 11">CPCC 100848</strain>
    </source>
</reference>
<dbReference type="InterPro" id="IPR003594">
    <property type="entry name" value="HATPase_dom"/>
</dbReference>
<keyword evidence="7" id="KW-0067">ATP-binding</keyword>
<dbReference type="EC" id="2.7.13.3" evidence="2"/>
<dbReference type="Pfam" id="PF02518">
    <property type="entry name" value="HATPase_c"/>
    <property type="match status" value="1"/>
</dbReference>
<comment type="caution">
    <text evidence="10">The sequence shown here is derived from an EMBL/GenBank/DDBJ whole genome shotgun (WGS) entry which is preliminary data.</text>
</comment>
<dbReference type="InterPro" id="IPR036890">
    <property type="entry name" value="HATPase_C_sf"/>
</dbReference>
<dbReference type="InterPro" id="IPR003661">
    <property type="entry name" value="HisK_dim/P_dom"/>
</dbReference>
<dbReference type="PANTHER" id="PTHR42878:SF7">
    <property type="entry name" value="SENSOR HISTIDINE KINASE GLRK"/>
    <property type="match status" value="1"/>
</dbReference>
<name>A0ABU6J652_9BURK</name>
<evidence type="ECO:0000256" key="7">
    <source>
        <dbReference type="ARBA" id="ARBA00022840"/>
    </source>
</evidence>
<keyword evidence="4" id="KW-0808">Transferase</keyword>
<dbReference type="Gene3D" id="1.10.287.130">
    <property type="match status" value="1"/>
</dbReference>
<protein>
    <recommendedName>
        <fullName evidence="2">histidine kinase</fullName>
        <ecNumber evidence="2">2.7.13.3</ecNumber>
    </recommendedName>
</protein>
<evidence type="ECO:0000313" key="11">
    <source>
        <dbReference type="Proteomes" id="UP001352263"/>
    </source>
</evidence>
<feature type="domain" description="Histidine kinase" evidence="9">
    <location>
        <begin position="156"/>
        <end position="374"/>
    </location>
</feature>
<sequence>MKLSMFINDNMERIVAEWEAFAHTLAPDAEKHGVGLREHSRDILHAIIADIEKPRPRQLAGQGGGRAGLLDGHETAAAAYGAMRHHAGFDLDQLSAEFLALRASVIRLWMESGPELDAMGFEQTLHFNDAIDRALSEALARYAREVERSRDMFLAILGHDLRTPLGAIIMTSQYLTTPGIPKQKQDEAVVRLGRSAAAMSAMIKDLLDFTRSRLGRGVQVSRSDTDVDKVCQAALEEARIAYPRHAMLVECSGDLRAVVDGERLRQVMANLLSNAARYGGREAPITVAALGEHERIVIEVRNRGPAIPQEVLRVIFNPLVHAGADDDNQSMPPANLGLGLFIAQEIVAAHGGDITAASTDADGTVFRIVLPRTSVS</sequence>
<dbReference type="PROSITE" id="PS50109">
    <property type="entry name" value="HIS_KIN"/>
    <property type="match status" value="1"/>
</dbReference>
<dbReference type="RefSeq" id="WP_326505724.1">
    <property type="nucleotide sequence ID" value="NZ_JAWIIV010000004.1"/>
</dbReference>
<dbReference type="Proteomes" id="UP001352263">
    <property type="component" value="Unassembled WGS sequence"/>
</dbReference>
<keyword evidence="8" id="KW-0902">Two-component regulatory system</keyword>
<dbReference type="Pfam" id="PF00512">
    <property type="entry name" value="HisKA"/>
    <property type="match status" value="1"/>
</dbReference>
<dbReference type="InterPro" id="IPR004358">
    <property type="entry name" value="Sig_transdc_His_kin-like_C"/>
</dbReference>
<dbReference type="CDD" id="cd00075">
    <property type="entry name" value="HATPase"/>
    <property type="match status" value="1"/>
</dbReference>
<evidence type="ECO:0000256" key="3">
    <source>
        <dbReference type="ARBA" id="ARBA00022553"/>
    </source>
</evidence>
<evidence type="ECO:0000256" key="5">
    <source>
        <dbReference type="ARBA" id="ARBA00022741"/>
    </source>
</evidence>
<dbReference type="Gene3D" id="3.30.565.10">
    <property type="entry name" value="Histidine kinase-like ATPase, C-terminal domain"/>
    <property type="match status" value="1"/>
</dbReference>
<dbReference type="PANTHER" id="PTHR42878">
    <property type="entry name" value="TWO-COMPONENT HISTIDINE KINASE"/>
    <property type="match status" value="1"/>
</dbReference>
<evidence type="ECO:0000256" key="8">
    <source>
        <dbReference type="ARBA" id="ARBA00023012"/>
    </source>
</evidence>
<dbReference type="EMBL" id="JAWIIV010000004">
    <property type="protein sequence ID" value="MEC4719010.1"/>
    <property type="molecule type" value="Genomic_DNA"/>
</dbReference>
<dbReference type="PRINTS" id="PR00344">
    <property type="entry name" value="BCTRLSENSOR"/>
</dbReference>
<keyword evidence="11" id="KW-1185">Reference proteome</keyword>
<dbReference type="SMART" id="SM00388">
    <property type="entry name" value="HisKA"/>
    <property type="match status" value="1"/>
</dbReference>
<comment type="catalytic activity">
    <reaction evidence="1">
        <text>ATP + protein L-histidine = ADP + protein N-phospho-L-histidine.</text>
        <dbReference type="EC" id="2.7.13.3"/>
    </reaction>
</comment>
<dbReference type="SUPFAM" id="SSF55874">
    <property type="entry name" value="ATPase domain of HSP90 chaperone/DNA topoisomerase II/histidine kinase"/>
    <property type="match status" value="1"/>
</dbReference>
<evidence type="ECO:0000256" key="6">
    <source>
        <dbReference type="ARBA" id="ARBA00022777"/>
    </source>
</evidence>
<proteinExistence type="predicted"/>
<dbReference type="CDD" id="cd00082">
    <property type="entry name" value="HisKA"/>
    <property type="match status" value="1"/>
</dbReference>
<gene>
    <name evidence="10" type="ORF">RY831_07615</name>
</gene>
<evidence type="ECO:0000259" key="9">
    <source>
        <dbReference type="PROSITE" id="PS50109"/>
    </source>
</evidence>
<dbReference type="InterPro" id="IPR036097">
    <property type="entry name" value="HisK_dim/P_sf"/>
</dbReference>
<organism evidence="10 11">
    <name type="scientific">Noviherbaspirillum album</name>
    <dbReference type="NCBI Taxonomy" id="3080276"/>
    <lineage>
        <taxon>Bacteria</taxon>
        <taxon>Pseudomonadati</taxon>
        <taxon>Pseudomonadota</taxon>
        <taxon>Betaproteobacteria</taxon>
        <taxon>Burkholderiales</taxon>
        <taxon>Oxalobacteraceae</taxon>
        <taxon>Noviherbaspirillum</taxon>
    </lineage>
</organism>
<dbReference type="InterPro" id="IPR005467">
    <property type="entry name" value="His_kinase_dom"/>
</dbReference>
<dbReference type="SMART" id="SM00387">
    <property type="entry name" value="HATPase_c"/>
    <property type="match status" value="1"/>
</dbReference>
<dbReference type="InterPro" id="IPR050351">
    <property type="entry name" value="BphY/WalK/GraS-like"/>
</dbReference>
<evidence type="ECO:0000256" key="4">
    <source>
        <dbReference type="ARBA" id="ARBA00022679"/>
    </source>
</evidence>
<dbReference type="SUPFAM" id="SSF47384">
    <property type="entry name" value="Homodimeric domain of signal transducing histidine kinase"/>
    <property type="match status" value="1"/>
</dbReference>
<accession>A0ABU6J652</accession>
<evidence type="ECO:0000313" key="10">
    <source>
        <dbReference type="EMBL" id="MEC4719010.1"/>
    </source>
</evidence>
<keyword evidence="3" id="KW-0597">Phosphoprotein</keyword>
<evidence type="ECO:0000256" key="1">
    <source>
        <dbReference type="ARBA" id="ARBA00000085"/>
    </source>
</evidence>
<dbReference type="GO" id="GO:0016301">
    <property type="term" value="F:kinase activity"/>
    <property type="evidence" value="ECO:0007669"/>
    <property type="project" value="UniProtKB-KW"/>
</dbReference>
<keyword evidence="5" id="KW-0547">Nucleotide-binding</keyword>
<keyword evidence="6 10" id="KW-0418">Kinase</keyword>